<protein>
    <submittedName>
        <fullName evidence="1">Uncharacterized protein</fullName>
    </submittedName>
</protein>
<name>A0A0R2AH69_9LACO</name>
<gene>
    <name evidence="1" type="ORF">FC26_GL002008</name>
</gene>
<evidence type="ECO:0000313" key="2">
    <source>
        <dbReference type="Proteomes" id="UP000051733"/>
    </source>
</evidence>
<keyword evidence="2" id="KW-1185">Reference proteome</keyword>
<reference evidence="1 2" key="1">
    <citation type="journal article" date="2015" name="Genome Announc.">
        <title>Expanding the biotechnology potential of lactobacilli through comparative genomics of 213 strains and associated genera.</title>
        <authorList>
            <person name="Sun Z."/>
            <person name="Harris H.M."/>
            <person name="McCann A."/>
            <person name="Guo C."/>
            <person name="Argimon S."/>
            <person name="Zhang W."/>
            <person name="Yang X."/>
            <person name="Jeffery I.B."/>
            <person name="Cooney J.C."/>
            <person name="Kagawa T.F."/>
            <person name="Liu W."/>
            <person name="Song Y."/>
            <person name="Salvetti E."/>
            <person name="Wrobel A."/>
            <person name="Rasinkangas P."/>
            <person name="Parkhill J."/>
            <person name="Rea M.C."/>
            <person name="O'Sullivan O."/>
            <person name="Ritari J."/>
            <person name="Douillard F.P."/>
            <person name="Paul Ross R."/>
            <person name="Yang R."/>
            <person name="Briner A.E."/>
            <person name="Felis G.E."/>
            <person name="de Vos W.M."/>
            <person name="Barrangou R."/>
            <person name="Klaenhammer T.R."/>
            <person name="Caufield P.W."/>
            <person name="Cui Y."/>
            <person name="Zhang H."/>
            <person name="O'Toole P.W."/>
        </authorList>
    </citation>
    <scope>NUCLEOTIDE SEQUENCE [LARGE SCALE GENOMIC DNA]</scope>
    <source>
        <strain evidence="1 2">DSM 20634</strain>
    </source>
</reference>
<proteinExistence type="predicted"/>
<accession>A0A0R2AH69</accession>
<dbReference type="Proteomes" id="UP000051733">
    <property type="component" value="Unassembled WGS sequence"/>
</dbReference>
<organism evidence="1 2">
    <name type="scientific">Paucilactobacillus vaccinostercus DSM 20634</name>
    <dbReference type="NCBI Taxonomy" id="1423813"/>
    <lineage>
        <taxon>Bacteria</taxon>
        <taxon>Bacillati</taxon>
        <taxon>Bacillota</taxon>
        <taxon>Bacilli</taxon>
        <taxon>Lactobacillales</taxon>
        <taxon>Lactobacillaceae</taxon>
        <taxon>Paucilactobacillus</taxon>
    </lineage>
</organism>
<comment type="caution">
    <text evidence="1">The sequence shown here is derived from an EMBL/GenBank/DDBJ whole genome shotgun (WGS) entry which is preliminary data.</text>
</comment>
<evidence type="ECO:0000313" key="1">
    <source>
        <dbReference type="EMBL" id="KRM62435.1"/>
    </source>
</evidence>
<sequence length="77" mass="8735">MFNSGLSMPALGLLVTLLRTDTTFSNQKEVMQATNAKRIAFTNARKELEQAGYLIINHTRKGGQFYNEWIVNESLNK</sequence>
<dbReference type="PATRIC" id="fig|1423813.3.peg.2045"/>
<dbReference type="AlphaFoldDB" id="A0A0R2AH69"/>
<dbReference type="EMBL" id="AYYY01000005">
    <property type="protein sequence ID" value="KRM62435.1"/>
    <property type="molecule type" value="Genomic_DNA"/>
</dbReference>